<accession>A0ABX6VBZ8</accession>
<feature type="transmembrane region" description="Helical" evidence="1">
    <location>
        <begin position="271"/>
        <end position="292"/>
    </location>
</feature>
<feature type="transmembrane region" description="Helical" evidence="1">
    <location>
        <begin position="408"/>
        <end position="428"/>
    </location>
</feature>
<dbReference type="EMBL" id="CP045503">
    <property type="protein sequence ID" value="QPG60207.1"/>
    <property type="molecule type" value="Genomic_DNA"/>
</dbReference>
<keyword evidence="3" id="KW-1185">Reference proteome</keyword>
<evidence type="ECO:0000313" key="3">
    <source>
        <dbReference type="Proteomes" id="UP000316416"/>
    </source>
</evidence>
<feature type="transmembrane region" description="Helical" evidence="1">
    <location>
        <begin position="242"/>
        <end position="265"/>
    </location>
</feature>
<reference evidence="2" key="1">
    <citation type="submission" date="2021-07" db="EMBL/GenBank/DDBJ databases">
        <title>Shewanella sp. YLB-07 whole genome sequence.</title>
        <authorList>
            <person name="Yu L."/>
        </authorList>
    </citation>
    <scope>NUCLEOTIDE SEQUENCE</scope>
    <source>
        <strain evidence="2">YLB-08</strain>
    </source>
</reference>
<organism evidence="2 3">
    <name type="scientific">Shewanella eurypsychrophilus</name>
    <dbReference type="NCBI Taxonomy" id="2593656"/>
    <lineage>
        <taxon>Bacteria</taxon>
        <taxon>Pseudomonadati</taxon>
        <taxon>Pseudomonadota</taxon>
        <taxon>Gammaproteobacteria</taxon>
        <taxon>Alteromonadales</taxon>
        <taxon>Shewanellaceae</taxon>
        <taxon>Shewanella</taxon>
    </lineage>
</organism>
<feature type="transmembrane region" description="Helical" evidence="1">
    <location>
        <begin position="129"/>
        <end position="146"/>
    </location>
</feature>
<keyword evidence="1" id="KW-0812">Transmembrane</keyword>
<feature type="transmembrane region" description="Helical" evidence="1">
    <location>
        <begin position="177"/>
        <end position="194"/>
    </location>
</feature>
<keyword evidence="1" id="KW-0472">Membrane</keyword>
<proteinExistence type="predicted"/>
<feature type="transmembrane region" description="Helical" evidence="1">
    <location>
        <begin position="325"/>
        <end position="345"/>
    </location>
</feature>
<evidence type="ECO:0000313" key="2">
    <source>
        <dbReference type="EMBL" id="QPG60207.1"/>
    </source>
</evidence>
<feature type="transmembrane region" description="Helical" evidence="1">
    <location>
        <begin position="102"/>
        <end position="123"/>
    </location>
</feature>
<gene>
    <name evidence="2" type="ORF">FM038_024850</name>
</gene>
<feature type="transmembrane region" description="Helical" evidence="1">
    <location>
        <begin position="31"/>
        <end position="51"/>
    </location>
</feature>
<keyword evidence="1" id="KW-1133">Transmembrane helix</keyword>
<feature type="transmembrane region" description="Helical" evidence="1">
    <location>
        <begin position="63"/>
        <end position="81"/>
    </location>
</feature>
<sequence>MKSANTDVAVGSDGVTGLTLLKRRLSGVTRFWFFDLGSASFMGVAVLALLMTLPSLAFNKPQIIPLLLGLTQVSVSAAVAWQLNRLAATEWSILIPEYRQNILFQSAFMLLASFAIGMMLSLIVGNEGAFVHLLLATGLGLLFVYMCQIKPGVYYLSILLYLCLLFMESIALYLSQVMIAILLAINLGLAWASWQKSSRSHWHPDARTVYLNALEMGGIWIPAAKSYRLICKLEAFLHPVNFFMGPLLAMLILVMPLITLGIAIFSQLLGVQIPALFLLVQFSCVACTMVHWSRIQRWRAVETLFMLPGFSGKQGMIDAFNRAQFKLLILFTLIMGLTAAVISLFNPAITLAIWSHFVLSSLFGCGFLLGAGSACKSALHLSTTMLIIIAHSAWVSSSLRIISEETSVWPWLAGDLALVTLSSVTLWWGSKKLWDGDLV</sequence>
<dbReference type="RefSeq" id="WP_142873324.1">
    <property type="nucleotide sequence ID" value="NZ_CP045503.2"/>
</dbReference>
<evidence type="ECO:0000256" key="1">
    <source>
        <dbReference type="SAM" id="Phobius"/>
    </source>
</evidence>
<evidence type="ECO:0008006" key="4">
    <source>
        <dbReference type="Google" id="ProtNLM"/>
    </source>
</evidence>
<feature type="transmembrane region" description="Helical" evidence="1">
    <location>
        <begin position="153"/>
        <end position="171"/>
    </location>
</feature>
<protein>
    <recommendedName>
        <fullName evidence="4">ABC transporter permease</fullName>
    </recommendedName>
</protein>
<dbReference type="Proteomes" id="UP000316416">
    <property type="component" value="Chromosome"/>
</dbReference>
<feature type="transmembrane region" description="Helical" evidence="1">
    <location>
        <begin position="351"/>
        <end position="371"/>
    </location>
</feature>
<name>A0ABX6VBZ8_9GAMM</name>